<sequence>MDPCRLSSTSSPGSRSSPGSSLKTGPLPTTTSKKSTLHLVLRLPGGIIEHALMGEHLPQFSKLELSIHPLCCPLL</sequence>
<dbReference type="Proteomes" id="UP000595140">
    <property type="component" value="Unassembled WGS sequence"/>
</dbReference>
<name>A0A484MRM3_9ASTE</name>
<evidence type="ECO:0000256" key="1">
    <source>
        <dbReference type="SAM" id="MobiDB-lite"/>
    </source>
</evidence>
<evidence type="ECO:0000313" key="3">
    <source>
        <dbReference type="Proteomes" id="UP000595140"/>
    </source>
</evidence>
<gene>
    <name evidence="2" type="ORF">CCAM_LOCUS32612</name>
</gene>
<dbReference type="EMBL" id="OOIL02004235">
    <property type="protein sequence ID" value="VFQ90836.1"/>
    <property type="molecule type" value="Genomic_DNA"/>
</dbReference>
<feature type="compositionally biased region" description="Low complexity" evidence="1">
    <location>
        <begin position="1"/>
        <end position="22"/>
    </location>
</feature>
<reference evidence="2 3" key="1">
    <citation type="submission" date="2018-04" db="EMBL/GenBank/DDBJ databases">
        <authorList>
            <person name="Vogel A."/>
        </authorList>
    </citation>
    <scope>NUCLEOTIDE SEQUENCE [LARGE SCALE GENOMIC DNA]</scope>
</reference>
<dbReference type="AlphaFoldDB" id="A0A484MRM3"/>
<keyword evidence="3" id="KW-1185">Reference proteome</keyword>
<protein>
    <submittedName>
        <fullName evidence="2">Uncharacterized protein</fullName>
    </submittedName>
</protein>
<proteinExistence type="predicted"/>
<evidence type="ECO:0000313" key="2">
    <source>
        <dbReference type="EMBL" id="VFQ90836.1"/>
    </source>
</evidence>
<feature type="region of interest" description="Disordered" evidence="1">
    <location>
        <begin position="1"/>
        <end position="35"/>
    </location>
</feature>
<accession>A0A484MRM3</accession>
<organism evidence="2 3">
    <name type="scientific">Cuscuta campestris</name>
    <dbReference type="NCBI Taxonomy" id="132261"/>
    <lineage>
        <taxon>Eukaryota</taxon>
        <taxon>Viridiplantae</taxon>
        <taxon>Streptophyta</taxon>
        <taxon>Embryophyta</taxon>
        <taxon>Tracheophyta</taxon>
        <taxon>Spermatophyta</taxon>
        <taxon>Magnoliopsida</taxon>
        <taxon>eudicotyledons</taxon>
        <taxon>Gunneridae</taxon>
        <taxon>Pentapetalae</taxon>
        <taxon>asterids</taxon>
        <taxon>lamiids</taxon>
        <taxon>Solanales</taxon>
        <taxon>Convolvulaceae</taxon>
        <taxon>Cuscuteae</taxon>
        <taxon>Cuscuta</taxon>
        <taxon>Cuscuta subgen. Grammica</taxon>
        <taxon>Cuscuta sect. Cleistogrammica</taxon>
    </lineage>
</organism>